<sequence>MINSFFIYDSLLQFPASEAVKISVISLYLILSIYANISIYFFKNIKAGLPAFI</sequence>
<evidence type="ECO:0000256" key="1">
    <source>
        <dbReference type="SAM" id="Phobius"/>
    </source>
</evidence>
<dbReference type="EMBL" id="ACIM02000001">
    <property type="protein sequence ID" value="EEW96848.1"/>
    <property type="molecule type" value="Genomic_DNA"/>
</dbReference>
<accession>C9LMR3</accession>
<dbReference type="AlphaFoldDB" id="C9LMR3"/>
<dbReference type="Proteomes" id="UP000004736">
    <property type="component" value="Unassembled WGS sequence"/>
</dbReference>
<proteinExistence type="predicted"/>
<reference evidence="2" key="1">
    <citation type="submission" date="2009-09" db="EMBL/GenBank/DDBJ databases">
        <authorList>
            <person name="Weinstock G."/>
            <person name="Sodergren E."/>
            <person name="Clifton S."/>
            <person name="Fulton L."/>
            <person name="Fulton B."/>
            <person name="Courtney L."/>
            <person name="Fronick C."/>
            <person name="Harrison M."/>
            <person name="Strong C."/>
            <person name="Farmer C."/>
            <person name="Delahaunty K."/>
            <person name="Markovic C."/>
            <person name="Hall O."/>
            <person name="Minx P."/>
            <person name="Tomlinson C."/>
            <person name="Mitreva M."/>
            <person name="Nelson J."/>
            <person name="Hou S."/>
            <person name="Wollam A."/>
            <person name="Pepin K.H."/>
            <person name="Johnson M."/>
            <person name="Bhonagiri V."/>
            <person name="Nash W.E."/>
            <person name="Warren W."/>
            <person name="Chinwalla A."/>
            <person name="Mardis E.R."/>
            <person name="Wilson R.K."/>
        </authorList>
    </citation>
    <scope>NUCLEOTIDE SEQUENCE [LARGE SCALE GENOMIC DNA]</scope>
    <source>
        <strain evidence="2">DSM 15470</strain>
    </source>
</reference>
<keyword evidence="1" id="KW-0472">Membrane</keyword>
<comment type="caution">
    <text evidence="2">The sequence shown here is derived from an EMBL/GenBank/DDBJ whole genome shotgun (WGS) entry which is preliminary data.</text>
</comment>
<protein>
    <submittedName>
        <fullName evidence="2">Uncharacterized protein</fullName>
    </submittedName>
</protein>
<feature type="transmembrane region" description="Helical" evidence="1">
    <location>
        <begin position="20"/>
        <end position="42"/>
    </location>
</feature>
<dbReference type="HOGENOM" id="CLU_3060957_0_0_9"/>
<keyword evidence="1" id="KW-0812">Transmembrane</keyword>
<gene>
    <name evidence="2" type="ORF">GCWU000321_00817</name>
</gene>
<evidence type="ECO:0000313" key="3">
    <source>
        <dbReference type="Proteomes" id="UP000004736"/>
    </source>
</evidence>
<organism evidence="2 3">
    <name type="scientific">Dialister invisus DSM 15470</name>
    <dbReference type="NCBI Taxonomy" id="592028"/>
    <lineage>
        <taxon>Bacteria</taxon>
        <taxon>Bacillati</taxon>
        <taxon>Bacillota</taxon>
        <taxon>Negativicutes</taxon>
        <taxon>Veillonellales</taxon>
        <taxon>Veillonellaceae</taxon>
        <taxon>Dialister</taxon>
    </lineage>
</organism>
<name>C9LMR3_9FIRM</name>
<keyword evidence="1" id="KW-1133">Transmembrane helix</keyword>
<keyword evidence="3" id="KW-1185">Reference proteome</keyword>
<evidence type="ECO:0000313" key="2">
    <source>
        <dbReference type="EMBL" id="EEW96848.1"/>
    </source>
</evidence>